<dbReference type="SMART" id="SM00421">
    <property type="entry name" value="HTH_LUXR"/>
    <property type="match status" value="1"/>
</dbReference>
<proteinExistence type="predicted"/>
<sequence>MQVNRHCLERVRLSIPYDKGERVVLCQALPGYGKTVLLAQHGLAHIQRYNATVVWLSLASTGSSEDALVKALWEQISPTPALEILNQQPPLDLETLGSHLWMITEHNETPILICIDDAEDRLIHFENFEEFVLSTPECVYFSIASAQKLPFTRLRLRHVLIELNGQDLALTEEELMCWGAHHPTCAGLVREQWHDIQVMTDGWAALCVLVSMNYRPADTILEYSEITHFLNNYVFTLLDDEQYEFLLQVSDFVSLTERLYDHVYKTTQAWRLIEELSQQLLFLSRDKKHQDGYCIQSAIAKHLSRRYQDTAPKERSRSIKRAAYWYWKNKRFQHAISMAILTNDYQWSHRINTDVIVDLALLQGETDSLKSWLFEIPQKELLENPALVILCAWMLYFSQEHERAESLLHHLSVNSNHMHKGWPLLVRAVGYANHDKLFVSETMCQEWLLEFGENNASGKGIALTCLAVNYAISDQVGKFKAILPEAKAHVQPLSQSFAYGWIHIAEILHNIAVGDFSQAEKKMQRIKVDENFQVDDNHFCKRLLLILDFEIKLETQGRSSLNIPIAHVMDFIFSYCFTEVAVSTLFSITAGMISRNDAASAIEYCERMKLHALDKGLTRLVQYCDLEIMDLYQKNYPMPYPINLLNFHDSNISENVRLTHVNRMKIKSALIKIYSLLQDEDFNEAYIHSVTAIKMARRHCDERLLMSVYLSSAAVFFGLERIHEAKKHVAFSIEIMERLGCRYSFRSQAYRLEQVMPKMKKLYTMKSLLTQEESSAEDSSSVVLGAQMGKAEKYNLSTKQIAVLRYIKKGYSNKEIANQLFVSEDTVKWHIRKIFRSLGTSNRTESVAEAEYRHIL</sequence>
<name>M5E2N5_9GAMM</name>
<dbReference type="Pfam" id="PF25873">
    <property type="entry name" value="WHD_MalT"/>
    <property type="match status" value="1"/>
</dbReference>
<dbReference type="PANTHER" id="PTHR44688:SF16">
    <property type="entry name" value="DNA-BINDING TRANSCRIPTIONAL ACTIVATOR DEVR_DOSR"/>
    <property type="match status" value="1"/>
</dbReference>
<dbReference type="InterPro" id="IPR027417">
    <property type="entry name" value="P-loop_NTPase"/>
</dbReference>
<keyword evidence="3" id="KW-0804">Transcription</keyword>
<dbReference type="eggNOG" id="COG2909">
    <property type="taxonomic scope" value="Bacteria"/>
</dbReference>
<dbReference type="Pfam" id="PF00196">
    <property type="entry name" value="GerE"/>
    <property type="match status" value="1"/>
</dbReference>
<dbReference type="InterPro" id="IPR000792">
    <property type="entry name" value="Tscrpt_reg_LuxR_C"/>
</dbReference>
<dbReference type="GO" id="GO:0006355">
    <property type="term" value="P:regulation of DNA-templated transcription"/>
    <property type="evidence" value="ECO:0007669"/>
    <property type="project" value="InterPro"/>
</dbReference>
<evidence type="ECO:0000256" key="3">
    <source>
        <dbReference type="ARBA" id="ARBA00023163"/>
    </source>
</evidence>
<evidence type="ECO:0000256" key="2">
    <source>
        <dbReference type="ARBA" id="ARBA00023125"/>
    </source>
</evidence>
<keyword evidence="2" id="KW-0238">DNA-binding</keyword>
<evidence type="ECO:0000313" key="6">
    <source>
        <dbReference type="Proteomes" id="UP000011866"/>
    </source>
</evidence>
<dbReference type="CDD" id="cd06170">
    <property type="entry name" value="LuxR_C_like"/>
    <property type="match status" value="1"/>
</dbReference>
<dbReference type="PANTHER" id="PTHR44688">
    <property type="entry name" value="DNA-BINDING TRANSCRIPTIONAL ACTIVATOR DEVR_DOSR"/>
    <property type="match status" value="1"/>
</dbReference>
<dbReference type="Gene3D" id="1.10.10.10">
    <property type="entry name" value="Winged helix-like DNA-binding domain superfamily/Winged helix DNA-binding domain"/>
    <property type="match status" value="1"/>
</dbReference>
<keyword evidence="1" id="KW-0805">Transcription regulation</keyword>
<evidence type="ECO:0000256" key="1">
    <source>
        <dbReference type="ARBA" id="ARBA00023015"/>
    </source>
</evidence>
<dbReference type="AlphaFoldDB" id="M5E2N5"/>
<evidence type="ECO:0000313" key="5">
    <source>
        <dbReference type="EMBL" id="CCU71849.1"/>
    </source>
</evidence>
<dbReference type="GO" id="GO:0003677">
    <property type="term" value="F:DNA binding"/>
    <property type="evidence" value="ECO:0007669"/>
    <property type="project" value="UniProtKB-KW"/>
</dbReference>
<accession>M5E2N5</accession>
<dbReference type="HOGENOM" id="CLU_006325_2_0_6"/>
<dbReference type="PATRIC" id="fig|1298593.3.peg.1362"/>
<gene>
    <name evidence="5" type="ORF">TOL_1424</name>
</gene>
<dbReference type="PRINTS" id="PR00038">
    <property type="entry name" value="HTHLUXR"/>
</dbReference>
<dbReference type="InterPro" id="IPR016032">
    <property type="entry name" value="Sig_transdc_resp-reg_C-effctor"/>
</dbReference>
<dbReference type="KEGG" id="tol:TOL_1424"/>
<dbReference type="Proteomes" id="UP000011866">
    <property type="component" value="Chromosome"/>
</dbReference>
<dbReference type="EMBL" id="HF680312">
    <property type="protein sequence ID" value="CCU71849.1"/>
    <property type="molecule type" value="Genomic_DNA"/>
</dbReference>
<feature type="domain" description="HTH luxR-type" evidence="4">
    <location>
        <begin position="789"/>
        <end position="854"/>
    </location>
</feature>
<protein>
    <recommendedName>
        <fullName evidence="4">HTH luxR-type domain-containing protein</fullName>
    </recommendedName>
</protein>
<dbReference type="InterPro" id="IPR036388">
    <property type="entry name" value="WH-like_DNA-bd_sf"/>
</dbReference>
<dbReference type="PROSITE" id="PS50043">
    <property type="entry name" value="HTH_LUXR_2"/>
    <property type="match status" value="1"/>
</dbReference>
<reference evidence="5 6" key="1">
    <citation type="journal article" date="2013" name="Genome Announc.">
        <title>Genome Sequence of Thalassolituus oleivorans MIL-1 (DSM 14913T).</title>
        <authorList>
            <person name="Golyshin P.N."/>
            <person name="Werner J."/>
            <person name="Chernikova T.N."/>
            <person name="Tran H."/>
            <person name="Ferrer M."/>
            <person name="Yakimov M.M."/>
            <person name="Teeling H."/>
            <person name="Golyshina O.V."/>
        </authorList>
    </citation>
    <scope>NUCLEOTIDE SEQUENCE [LARGE SCALE GENOMIC DNA]</scope>
    <source>
        <strain evidence="5 6">MIL-1</strain>
    </source>
</reference>
<dbReference type="InterPro" id="IPR059106">
    <property type="entry name" value="WHD_MalT"/>
</dbReference>
<evidence type="ECO:0000259" key="4">
    <source>
        <dbReference type="PROSITE" id="PS50043"/>
    </source>
</evidence>
<dbReference type="STRING" id="187493.CN03_11095"/>
<dbReference type="Gene3D" id="3.40.50.300">
    <property type="entry name" value="P-loop containing nucleotide triphosphate hydrolases"/>
    <property type="match status" value="1"/>
</dbReference>
<keyword evidence="6" id="KW-1185">Reference proteome</keyword>
<dbReference type="SUPFAM" id="SSF46894">
    <property type="entry name" value="C-terminal effector domain of the bipartite response regulators"/>
    <property type="match status" value="1"/>
</dbReference>
<organism evidence="5 6">
    <name type="scientific">Thalassolituus oleivorans MIL-1</name>
    <dbReference type="NCBI Taxonomy" id="1298593"/>
    <lineage>
        <taxon>Bacteria</taxon>
        <taxon>Pseudomonadati</taxon>
        <taxon>Pseudomonadota</taxon>
        <taxon>Gammaproteobacteria</taxon>
        <taxon>Oceanospirillales</taxon>
        <taxon>Oceanospirillaceae</taxon>
        <taxon>Thalassolituus</taxon>
    </lineage>
</organism>